<reference evidence="2 3" key="1">
    <citation type="submission" date="2015-09" db="EMBL/GenBank/DDBJ databases">
        <title>Draft genome sequence of a Caloramator mitchellensis, a moderate thermophile from the Great Artesian Basin of Australia.</title>
        <authorList>
            <person name="Patel B.K."/>
        </authorList>
    </citation>
    <scope>NUCLEOTIDE SEQUENCE [LARGE SCALE GENOMIC DNA]</scope>
    <source>
        <strain evidence="2 3">VF08</strain>
    </source>
</reference>
<feature type="transmembrane region" description="Helical" evidence="1">
    <location>
        <begin position="270"/>
        <end position="291"/>
    </location>
</feature>
<proteinExistence type="predicted"/>
<keyword evidence="1" id="KW-0812">Transmembrane</keyword>
<feature type="transmembrane region" description="Helical" evidence="1">
    <location>
        <begin position="58"/>
        <end position="75"/>
    </location>
</feature>
<feature type="transmembrane region" description="Helical" evidence="1">
    <location>
        <begin position="209"/>
        <end position="228"/>
    </location>
</feature>
<keyword evidence="1" id="KW-1133">Transmembrane helix</keyword>
<organism evidence="2 3">
    <name type="scientific">Caloramator mitchellensis</name>
    <dbReference type="NCBI Taxonomy" id="908809"/>
    <lineage>
        <taxon>Bacteria</taxon>
        <taxon>Bacillati</taxon>
        <taxon>Bacillota</taxon>
        <taxon>Clostridia</taxon>
        <taxon>Eubacteriales</taxon>
        <taxon>Clostridiaceae</taxon>
        <taxon>Caloramator</taxon>
    </lineage>
</organism>
<dbReference type="RefSeq" id="WP_057979071.1">
    <property type="nucleotide sequence ID" value="NZ_LKHP01000009.1"/>
</dbReference>
<name>A0A0R3JSQ7_CALMK</name>
<keyword evidence="3" id="KW-1185">Reference proteome</keyword>
<accession>A0A0R3JSQ7</accession>
<feature type="transmembrane region" description="Helical" evidence="1">
    <location>
        <begin position="306"/>
        <end position="330"/>
    </location>
</feature>
<dbReference type="InterPro" id="IPR007294">
    <property type="entry name" value="DUF401"/>
</dbReference>
<evidence type="ECO:0000313" key="3">
    <source>
        <dbReference type="Proteomes" id="UP000052015"/>
    </source>
</evidence>
<dbReference type="PANTHER" id="PTHR39556">
    <property type="entry name" value="PROTEIN, PUTATIVE-RELATED"/>
    <property type="match status" value="1"/>
</dbReference>
<dbReference type="Proteomes" id="UP000052015">
    <property type="component" value="Unassembled WGS sequence"/>
</dbReference>
<keyword evidence="1" id="KW-0472">Membrane</keyword>
<evidence type="ECO:0000313" key="2">
    <source>
        <dbReference type="EMBL" id="KRQ86537.1"/>
    </source>
</evidence>
<dbReference type="PANTHER" id="PTHR39556:SF1">
    <property type="entry name" value="PROTEIN, PUTATIVE-RELATED"/>
    <property type="match status" value="1"/>
</dbReference>
<dbReference type="AlphaFoldDB" id="A0A0R3JSQ7"/>
<feature type="transmembrane region" description="Helical" evidence="1">
    <location>
        <begin position="379"/>
        <end position="400"/>
    </location>
</feature>
<feature type="transmembrane region" description="Helical" evidence="1">
    <location>
        <begin position="342"/>
        <end position="359"/>
    </location>
</feature>
<comment type="caution">
    <text evidence="2">The sequence shown here is derived from an EMBL/GenBank/DDBJ whole genome shotgun (WGS) entry which is preliminary data.</text>
</comment>
<gene>
    <name evidence="2" type="ORF">ABG79_01746</name>
</gene>
<evidence type="ECO:0008006" key="4">
    <source>
        <dbReference type="Google" id="ProtNLM"/>
    </source>
</evidence>
<evidence type="ECO:0000256" key="1">
    <source>
        <dbReference type="SAM" id="Phobius"/>
    </source>
</evidence>
<feature type="transmembrane region" description="Helical" evidence="1">
    <location>
        <begin position="234"/>
        <end position="250"/>
    </location>
</feature>
<feature type="transmembrane region" description="Helical" evidence="1">
    <location>
        <begin position="145"/>
        <end position="163"/>
    </location>
</feature>
<dbReference type="EMBL" id="LKHP01000009">
    <property type="protein sequence ID" value="KRQ86537.1"/>
    <property type="molecule type" value="Genomic_DNA"/>
</dbReference>
<dbReference type="STRING" id="908809.ABG79_01746"/>
<dbReference type="Pfam" id="PF04165">
    <property type="entry name" value="DUF401"/>
    <property type="match status" value="1"/>
</dbReference>
<sequence length="401" mass="44785">MTYFAIILIILLNIYLFKKNINVGIIMLINALFIAVLTKMPVNLIYKSIYVGAFSEKTIDLLFSLVAIMIIENMMRTSGMISKMVESLKILINNKLFSAIALPATLGLLPSPGGARFSCPMVEEVTGDEISGLNKAYINYWFRHMWLDGFVLYPGVILAAKLIDVSVISLFFHLIVFIIIYALVGVFMVREKMTSHVEHSKSEKKIAIIEFLIGIFPVAFMIITYIALLNYTKYALNISAIMTILILVLYKRISMERFKEVLKEAFNGKYIVIILGVMIFKEFLTNSGLVAEFSKAVTEYNIPKEVLFVIIPLISNFFFGVTVTFVSLTFPILISFGVDQNIWYAVAAFVSGFIGGMITPVHLCSVMTAEYFGIKVDKLLIKIAASAAFVLAGVIGLLIIL</sequence>
<feature type="transmembrane region" description="Helical" evidence="1">
    <location>
        <begin position="21"/>
        <end position="38"/>
    </location>
</feature>
<dbReference type="OrthoDB" id="367235at2"/>
<feature type="transmembrane region" description="Helical" evidence="1">
    <location>
        <begin position="169"/>
        <end position="189"/>
    </location>
</feature>
<protein>
    <recommendedName>
        <fullName evidence="4">DUF401 family protein</fullName>
    </recommendedName>
</protein>